<dbReference type="PATRIC" id="fig|1281200.3.peg.5210"/>
<name>A0A0E2KW47_ECOU3</name>
<keyword evidence="1" id="KW-0812">Transmembrane</keyword>
<feature type="transmembrane region" description="Helical" evidence="1">
    <location>
        <begin position="44"/>
        <end position="71"/>
    </location>
</feature>
<gene>
    <name evidence="2" type="ORF">G925_05037</name>
</gene>
<protein>
    <recommendedName>
        <fullName evidence="4">ArtA</fullName>
    </recommendedName>
</protein>
<evidence type="ECO:0008006" key="4">
    <source>
        <dbReference type="Google" id="ProtNLM"/>
    </source>
</evidence>
<sequence>MKIKQHKEKLEIIRNIIRETLLGNAAIVVLVSMIIVLCRQEWTFISMLFTGALCLSFVFVFFWFIAIIQVYINELTESKRIKWPFVLLWGISIEGTLVYNVIRLFPELLRIT</sequence>
<keyword evidence="1" id="KW-0472">Membrane</keyword>
<dbReference type="RefSeq" id="WP_001681677.1">
    <property type="nucleotide sequence ID" value="NZ_KE701773.1"/>
</dbReference>
<organism evidence="2 3">
    <name type="scientific">Escherichia coli (strain UMEA 3162-1)</name>
    <dbReference type="NCBI Taxonomy" id="1281200"/>
    <lineage>
        <taxon>Bacteria</taxon>
        <taxon>Pseudomonadati</taxon>
        <taxon>Pseudomonadota</taxon>
        <taxon>Gammaproteobacteria</taxon>
        <taxon>Enterobacterales</taxon>
        <taxon>Enterobacteriaceae</taxon>
        <taxon>Escherichia</taxon>
    </lineage>
</organism>
<proteinExistence type="predicted"/>
<dbReference type="HOGENOM" id="CLU_176155_0_0_6"/>
<reference evidence="3" key="1">
    <citation type="submission" date="2013-07" db="EMBL/GenBank/DDBJ databases">
        <title>The genome sequence of Escherichia coli UMEA 3162-1.</title>
        <authorList>
            <consortium name="The Broad Institute Genome Sequencing Platform"/>
            <consortium name="The Broad Institute Genome Sequencing Center for Infectious Disease"/>
            <person name="Feldgarden M."/>
            <person name="Frimodt-Moller N."/>
            <person name="Leihof R.F."/>
            <person name="Rasmussen L."/>
            <person name="Young S.K."/>
            <person name="Zeng Q."/>
            <person name="Gargeya S."/>
            <person name="Abouelleil A."/>
            <person name="Alvarado L."/>
            <person name="Berlin A.M."/>
            <person name="Chapman S.B."/>
            <person name="Gainer-Dewar J."/>
            <person name="Goldberg J."/>
            <person name="Gnerre S."/>
            <person name="Griggs A."/>
            <person name="Gujja S."/>
            <person name="Hansen M."/>
            <person name="Howarth C."/>
            <person name="Imamovic A."/>
            <person name="Larimer J."/>
            <person name="McCowan C."/>
            <person name="Murphy C."/>
            <person name="Pearson M."/>
            <person name="Poon T."/>
            <person name="Priest M."/>
            <person name="Roberts A."/>
            <person name="Saif S."/>
            <person name="Shea T."/>
            <person name="Sykes S."/>
            <person name="Wortman J."/>
            <person name="Nusbaum C."/>
            <person name="Birren B."/>
        </authorList>
    </citation>
    <scope>NUCLEOTIDE SEQUENCE [LARGE SCALE GENOMIC DNA]</scope>
    <source>
        <strain evidence="3">UMEA 3162-1</strain>
    </source>
</reference>
<evidence type="ECO:0000313" key="3">
    <source>
        <dbReference type="Proteomes" id="UP000016035"/>
    </source>
</evidence>
<dbReference type="AlphaFoldDB" id="A0A0E2KW47"/>
<feature type="transmembrane region" description="Helical" evidence="1">
    <location>
        <begin position="21"/>
        <end position="38"/>
    </location>
</feature>
<evidence type="ECO:0000313" key="2">
    <source>
        <dbReference type="EMBL" id="EQX17032.1"/>
    </source>
</evidence>
<dbReference type="EMBL" id="AWBU01000049">
    <property type="protein sequence ID" value="EQX17032.1"/>
    <property type="molecule type" value="Genomic_DNA"/>
</dbReference>
<evidence type="ECO:0000256" key="1">
    <source>
        <dbReference type="SAM" id="Phobius"/>
    </source>
</evidence>
<dbReference type="Proteomes" id="UP000016035">
    <property type="component" value="Unassembled WGS sequence"/>
</dbReference>
<feature type="transmembrane region" description="Helical" evidence="1">
    <location>
        <begin position="83"/>
        <end position="102"/>
    </location>
</feature>
<keyword evidence="1" id="KW-1133">Transmembrane helix</keyword>
<comment type="caution">
    <text evidence="2">The sequence shown here is derived from an EMBL/GenBank/DDBJ whole genome shotgun (WGS) entry which is preliminary data.</text>
</comment>
<accession>A0A0E2KW47</accession>